<proteinExistence type="predicted"/>
<evidence type="ECO:0000256" key="1">
    <source>
        <dbReference type="SAM" id="MobiDB-lite"/>
    </source>
</evidence>
<sequence length="268" mass="29491">MDKEEVILYKNQIKEIEIALEADPENEGLVKLKNEIQDLLELSCLLESKDSNNSQTNVNYNVAATDSSYKTNSELTNSVNWKIGDDCYSKYSEDGKYYAAKIVDALPGNRFKVTFVGYGNSESVSSSLLHPITISQQQLDRLNNAKSTTLSKSTNPPSKSSASPSANTEPAKNTNKRRFGRDESPSSDLSAPKAGKPGKNLKGPNLGSTASVEQKAWQDFTKKKSKRFKVAPVNKNSIFKSPETIDGRVGVIGSGRGMTQYTERVKHR</sequence>
<dbReference type="PROSITE" id="PS50304">
    <property type="entry name" value="TUDOR"/>
    <property type="match status" value="1"/>
</dbReference>
<feature type="compositionally biased region" description="Low complexity" evidence="1">
    <location>
        <begin position="147"/>
        <end position="168"/>
    </location>
</feature>
<dbReference type="SUPFAM" id="SSF63748">
    <property type="entry name" value="Tudor/PWWP/MBT"/>
    <property type="match status" value="1"/>
</dbReference>
<evidence type="ECO:0000259" key="2">
    <source>
        <dbReference type="PROSITE" id="PS50304"/>
    </source>
</evidence>
<keyword evidence="4" id="KW-1185">Reference proteome</keyword>
<dbReference type="AlphaFoldDB" id="A0A1R1PZA2"/>
<dbReference type="OrthoDB" id="79171at2759"/>
<evidence type="ECO:0000313" key="3">
    <source>
        <dbReference type="EMBL" id="OMH86292.1"/>
    </source>
</evidence>
<dbReference type="SMART" id="SM00333">
    <property type="entry name" value="TUDOR"/>
    <property type="match status" value="1"/>
</dbReference>
<feature type="region of interest" description="Disordered" evidence="1">
    <location>
        <begin position="147"/>
        <end position="214"/>
    </location>
</feature>
<feature type="domain" description="Tudor" evidence="2">
    <location>
        <begin position="80"/>
        <end position="139"/>
    </location>
</feature>
<reference evidence="4" key="1">
    <citation type="submission" date="2017-01" db="EMBL/GenBank/DDBJ databases">
        <authorList>
            <person name="Wang Y."/>
            <person name="White M."/>
            <person name="Kvist S."/>
            <person name="Moncalvo J.-M."/>
        </authorList>
    </citation>
    <scope>NUCLEOTIDE SEQUENCE [LARGE SCALE GENOMIC DNA]</scope>
    <source>
        <strain evidence="4">COL-18-3</strain>
    </source>
</reference>
<accession>A0A1R1PZA2</accession>
<dbReference type="Pfam" id="PF00567">
    <property type="entry name" value="TUDOR"/>
    <property type="match status" value="1"/>
</dbReference>
<dbReference type="Gene3D" id="2.30.30.140">
    <property type="match status" value="1"/>
</dbReference>
<name>A0A1R1PZA2_ZANCU</name>
<evidence type="ECO:0000313" key="4">
    <source>
        <dbReference type="Proteomes" id="UP000188320"/>
    </source>
</evidence>
<gene>
    <name evidence="3" type="ORF">AX774_g184</name>
</gene>
<organism evidence="3 4">
    <name type="scientific">Zancudomyces culisetae</name>
    <name type="common">Gut fungus</name>
    <name type="synonym">Smittium culisetae</name>
    <dbReference type="NCBI Taxonomy" id="1213189"/>
    <lineage>
        <taxon>Eukaryota</taxon>
        <taxon>Fungi</taxon>
        <taxon>Fungi incertae sedis</taxon>
        <taxon>Zoopagomycota</taxon>
        <taxon>Kickxellomycotina</taxon>
        <taxon>Harpellomycetes</taxon>
        <taxon>Harpellales</taxon>
        <taxon>Legeriomycetaceae</taxon>
        <taxon>Zancudomyces</taxon>
    </lineage>
</organism>
<protein>
    <submittedName>
        <fullName evidence="3">Survival of motor neuron-related-splicing factor 30</fullName>
    </submittedName>
</protein>
<dbReference type="InterPro" id="IPR002999">
    <property type="entry name" value="Tudor"/>
</dbReference>
<dbReference type="Proteomes" id="UP000188320">
    <property type="component" value="Unassembled WGS sequence"/>
</dbReference>
<dbReference type="EMBL" id="LSSK01000009">
    <property type="protein sequence ID" value="OMH86292.1"/>
    <property type="molecule type" value="Genomic_DNA"/>
</dbReference>
<comment type="caution">
    <text evidence="3">The sequence shown here is derived from an EMBL/GenBank/DDBJ whole genome shotgun (WGS) entry which is preliminary data.</text>
</comment>